<evidence type="ECO:0000313" key="2">
    <source>
        <dbReference type="Proteomes" id="UP001153332"/>
    </source>
</evidence>
<sequence length="99" mass="10695">MSHEPTQAQAATRKTRVQIAPAGTVGSKMFEISITRPANRLGPQCLRSTYSVLEALNKTRLVDQTPWGGLRNASRLAATGTRDVGAAPHKDLLPRETSN</sequence>
<name>A0ACC2JBN0_9PEZI</name>
<reference evidence="1" key="1">
    <citation type="submission" date="2022-12" db="EMBL/GenBank/DDBJ databases">
        <title>Genome Sequence of Lasiodiplodia mahajangana.</title>
        <authorList>
            <person name="Buettner E."/>
        </authorList>
    </citation>
    <scope>NUCLEOTIDE SEQUENCE</scope>
    <source>
        <strain evidence="1">VT137</strain>
    </source>
</reference>
<evidence type="ECO:0000313" key="1">
    <source>
        <dbReference type="EMBL" id="KAJ8124763.1"/>
    </source>
</evidence>
<comment type="caution">
    <text evidence="1">The sequence shown here is derived from an EMBL/GenBank/DDBJ whole genome shotgun (WGS) entry which is preliminary data.</text>
</comment>
<proteinExistence type="predicted"/>
<dbReference type="Proteomes" id="UP001153332">
    <property type="component" value="Unassembled WGS sequence"/>
</dbReference>
<gene>
    <name evidence="1" type="ORF">O1611_g8877</name>
</gene>
<protein>
    <submittedName>
        <fullName evidence="1">Uncharacterized protein</fullName>
    </submittedName>
</protein>
<accession>A0ACC2JBN0</accession>
<dbReference type="EMBL" id="JAPUUL010002788">
    <property type="protein sequence ID" value="KAJ8124763.1"/>
    <property type="molecule type" value="Genomic_DNA"/>
</dbReference>
<keyword evidence="2" id="KW-1185">Reference proteome</keyword>
<organism evidence="1 2">
    <name type="scientific">Lasiodiplodia mahajangana</name>
    <dbReference type="NCBI Taxonomy" id="1108764"/>
    <lineage>
        <taxon>Eukaryota</taxon>
        <taxon>Fungi</taxon>
        <taxon>Dikarya</taxon>
        <taxon>Ascomycota</taxon>
        <taxon>Pezizomycotina</taxon>
        <taxon>Dothideomycetes</taxon>
        <taxon>Dothideomycetes incertae sedis</taxon>
        <taxon>Botryosphaeriales</taxon>
        <taxon>Botryosphaeriaceae</taxon>
        <taxon>Lasiodiplodia</taxon>
    </lineage>
</organism>